<dbReference type="AlphaFoldDB" id="A0A1L9RTH1"/>
<dbReference type="GeneID" id="63750167"/>
<accession>A0A1L9RTH1</accession>
<evidence type="ECO:0000313" key="1">
    <source>
        <dbReference type="EMBL" id="OJJ38256.1"/>
    </source>
</evidence>
<evidence type="ECO:0000313" key="2">
    <source>
        <dbReference type="Proteomes" id="UP000184383"/>
    </source>
</evidence>
<name>A0A1L9RTH1_ASPWE</name>
<keyword evidence="2" id="KW-1185">Reference proteome</keyword>
<protein>
    <submittedName>
        <fullName evidence="1">Uncharacterized protein</fullName>
    </submittedName>
</protein>
<dbReference type="VEuPathDB" id="FungiDB:ASPWEDRAFT_35879"/>
<dbReference type="EMBL" id="KV878210">
    <property type="protein sequence ID" value="OJJ38256.1"/>
    <property type="molecule type" value="Genomic_DNA"/>
</dbReference>
<dbReference type="Proteomes" id="UP000184383">
    <property type="component" value="Unassembled WGS sequence"/>
</dbReference>
<proteinExistence type="predicted"/>
<sequence>MPETRRSTKPKAKQDRLDSLLHMIFRAETPFGVLEDGGLAEKALQDNNIRRIAFDFQDLDVESVRSSLEPPVLFRPVYSSVVEAHTVIPRFADPEEEKERTGFRDYDPPSDPVRMEEERYWIWGPEKCARRVTTYLKRWAFHFSRHNYNWTWLLDSQLRKIYIPNPFFGIYVQGAKHGSEWTNEWLHEYEKPDGKGVYPHVVAIELHSRNGNNDSILLGELSTIIQAIYNRVNQVKVNEKGEEIWPRQYEFENEKRFPVLTISLFGPQHGRILYACLDGEALVIRQSPIYSFEKRDTAPWDFFMRMLLSFPVEE</sequence>
<dbReference type="RefSeq" id="XP_040691932.1">
    <property type="nucleotide sequence ID" value="XM_040834319.1"/>
</dbReference>
<gene>
    <name evidence="1" type="ORF">ASPWEDRAFT_35879</name>
</gene>
<dbReference type="STRING" id="1073089.A0A1L9RTH1"/>
<organism evidence="1 2">
    <name type="scientific">Aspergillus wentii DTO 134E9</name>
    <dbReference type="NCBI Taxonomy" id="1073089"/>
    <lineage>
        <taxon>Eukaryota</taxon>
        <taxon>Fungi</taxon>
        <taxon>Dikarya</taxon>
        <taxon>Ascomycota</taxon>
        <taxon>Pezizomycotina</taxon>
        <taxon>Eurotiomycetes</taxon>
        <taxon>Eurotiomycetidae</taxon>
        <taxon>Eurotiales</taxon>
        <taxon>Aspergillaceae</taxon>
        <taxon>Aspergillus</taxon>
        <taxon>Aspergillus subgen. Cremei</taxon>
    </lineage>
</organism>
<reference evidence="2" key="1">
    <citation type="journal article" date="2017" name="Genome Biol.">
        <title>Comparative genomics reveals high biological diversity and specific adaptations in the industrially and medically important fungal genus Aspergillus.</title>
        <authorList>
            <person name="de Vries R.P."/>
            <person name="Riley R."/>
            <person name="Wiebenga A."/>
            <person name="Aguilar-Osorio G."/>
            <person name="Amillis S."/>
            <person name="Uchima C.A."/>
            <person name="Anderluh G."/>
            <person name="Asadollahi M."/>
            <person name="Askin M."/>
            <person name="Barry K."/>
            <person name="Battaglia E."/>
            <person name="Bayram O."/>
            <person name="Benocci T."/>
            <person name="Braus-Stromeyer S.A."/>
            <person name="Caldana C."/>
            <person name="Canovas D."/>
            <person name="Cerqueira G.C."/>
            <person name="Chen F."/>
            <person name="Chen W."/>
            <person name="Choi C."/>
            <person name="Clum A."/>
            <person name="Dos Santos R.A."/>
            <person name="Damasio A.R."/>
            <person name="Diallinas G."/>
            <person name="Emri T."/>
            <person name="Fekete E."/>
            <person name="Flipphi M."/>
            <person name="Freyberg S."/>
            <person name="Gallo A."/>
            <person name="Gournas C."/>
            <person name="Habgood R."/>
            <person name="Hainaut M."/>
            <person name="Harispe M.L."/>
            <person name="Henrissat B."/>
            <person name="Hilden K.S."/>
            <person name="Hope R."/>
            <person name="Hossain A."/>
            <person name="Karabika E."/>
            <person name="Karaffa L."/>
            <person name="Karanyi Z."/>
            <person name="Krasevec N."/>
            <person name="Kuo A."/>
            <person name="Kusch H."/>
            <person name="LaButti K."/>
            <person name="Lagendijk E.L."/>
            <person name="Lapidus A."/>
            <person name="Levasseur A."/>
            <person name="Lindquist E."/>
            <person name="Lipzen A."/>
            <person name="Logrieco A.F."/>
            <person name="MacCabe A."/>
            <person name="Maekelae M.R."/>
            <person name="Malavazi I."/>
            <person name="Melin P."/>
            <person name="Meyer V."/>
            <person name="Mielnichuk N."/>
            <person name="Miskei M."/>
            <person name="Molnar A.P."/>
            <person name="Mule G."/>
            <person name="Ngan C.Y."/>
            <person name="Orejas M."/>
            <person name="Orosz E."/>
            <person name="Ouedraogo J.P."/>
            <person name="Overkamp K.M."/>
            <person name="Park H.-S."/>
            <person name="Perrone G."/>
            <person name="Piumi F."/>
            <person name="Punt P.J."/>
            <person name="Ram A.F."/>
            <person name="Ramon A."/>
            <person name="Rauscher S."/>
            <person name="Record E."/>
            <person name="Riano-Pachon D.M."/>
            <person name="Robert V."/>
            <person name="Roehrig J."/>
            <person name="Ruller R."/>
            <person name="Salamov A."/>
            <person name="Salih N.S."/>
            <person name="Samson R.A."/>
            <person name="Sandor E."/>
            <person name="Sanguinetti M."/>
            <person name="Schuetze T."/>
            <person name="Sepcic K."/>
            <person name="Shelest E."/>
            <person name="Sherlock G."/>
            <person name="Sophianopoulou V."/>
            <person name="Squina F.M."/>
            <person name="Sun H."/>
            <person name="Susca A."/>
            <person name="Todd R.B."/>
            <person name="Tsang A."/>
            <person name="Unkles S.E."/>
            <person name="van de Wiele N."/>
            <person name="van Rossen-Uffink D."/>
            <person name="Oliveira J.V."/>
            <person name="Vesth T.C."/>
            <person name="Visser J."/>
            <person name="Yu J.-H."/>
            <person name="Zhou M."/>
            <person name="Andersen M.R."/>
            <person name="Archer D.B."/>
            <person name="Baker S.E."/>
            <person name="Benoit I."/>
            <person name="Brakhage A.A."/>
            <person name="Braus G.H."/>
            <person name="Fischer R."/>
            <person name="Frisvad J.C."/>
            <person name="Goldman G.H."/>
            <person name="Houbraken J."/>
            <person name="Oakley B."/>
            <person name="Pocsi I."/>
            <person name="Scazzocchio C."/>
            <person name="Seiboth B."/>
            <person name="vanKuyk P.A."/>
            <person name="Wortman J."/>
            <person name="Dyer P.S."/>
            <person name="Grigoriev I.V."/>
        </authorList>
    </citation>
    <scope>NUCLEOTIDE SEQUENCE [LARGE SCALE GENOMIC DNA]</scope>
    <source>
        <strain evidence="2">DTO 134E9</strain>
    </source>
</reference>
<dbReference type="OrthoDB" id="4436899at2759"/>